<name>A0A4D6HEC8_9EURY</name>
<sequence>MSRENEDGADDDRWGTADDEEANGDNWGTTESGESDGDKGDEDSQTTLWGILVFVLIGGGLIYGGLHLQSEMPGADETVKMNATVLESDYTQRGSGSDRQFVIRVTYEYTVDGQTYTSSNVKAGAESYTVDRRERAELLATEQWAAGNTVEADVDPDDPETAYLADYLQGDRLERKAIHYGLMGVGGLMVLASLVSLAKKGRRRLA</sequence>
<dbReference type="Pfam" id="PF12158">
    <property type="entry name" value="DUF3592"/>
    <property type="match status" value="1"/>
</dbReference>
<dbReference type="Proteomes" id="UP000296706">
    <property type="component" value="Chromosome"/>
</dbReference>
<dbReference type="KEGG" id="hsn:DV733_12160"/>
<dbReference type="EMBL" id="CP031310">
    <property type="protein sequence ID" value="QCC51935.1"/>
    <property type="molecule type" value="Genomic_DNA"/>
</dbReference>
<keyword evidence="2" id="KW-0472">Membrane</keyword>
<feature type="transmembrane region" description="Helical" evidence="2">
    <location>
        <begin position="48"/>
        <end position="66"/>
    </location>
</feature>
<keyword evidence="5" id="KW-1185">Reference proteome</keyword>
<organism evidence="4 5">
    <name type="scientific">Halapricum salinum</name>
    <dbReference type="NCBI Taxonomy" id="1457250"/>
    <lineage>
        <taxon>Archaea</taxon>
        <taxon>Methanobacteriati</taxon>
        <taxon>Methanobacteriota</taxon>
        <taxon>Stenosarchaea group</taxon>
        <taxon>Halobacteria</taxon>
        <taxon>Halobacteriales</taxon>
        <taxon>Haloarculaceae</taxon>
        <taxon>Halapricum</taxon>
    </lineage>
</organism>
<feature type="region of interest" description="Disordered" evidence="1">
    <location>
        <begin position="1"/>
        <end position="43"/>
    </location>
</feature>
<evidence type="ECO:0000256" key="1">
    <source>
        <dbReference type="SAM" id="MobiDB-lite"/>
    </source>
</evidence>
<feature type="compositionally biased region" description="Acidic residues" evidence="1">
    <location>
        <begin position="33"/>
        <end position="43"/>
    </location>
</feature>
<evidence type="ECO:0000256" key="2">
    <source>
        <dbReference type="SAM" id="Phobius"/>
    </source>
</evidence>
<dbReference type="RefSeq" id="WP_049994456.1">
    <property type="nucleotide sequence ID" value="NZ_CP031310.1"/>
</dbReference>
<evidence type="ECO:0000313" key="5">
    <source>
        <dbReference type="Proteomes" id="UP000296706"/>
    </source>
</evidence>
<proteinExistence type="predicted"/>
<dbReference type="AlphaFoldDB" id="A0A4D6HEC8"/>
<gene>
    <name evidence="4" type="ORF">DV733_12160</name>
</gene>
<evidence type="ECO:0000313" key="4">
    <source>
        <dbReference type="EMBL" id="QCC51935.1"/>
    </source>
</evidence>
<dbReference type="STRING" id="1457250.GCA_000755225_00454"/>
<keyword evidence="2" id="KW-1133">Transmembrane helix</keyword>
<feature type="compositionally biased region" description="Basic and acidic residues" evidence="1">
    <location>
        <begin position="1"/>
        <end position="16"/>
    </location>
</feature>
<feature type="domain" description="DUF3592" evidence="3">
    <location>
        <begin position="83"/>
        <end position="166"/>
    </location>
</feature>
<accession>A0A4D6HEC8</accession>
<dbReference type="GeneID" id="39848627"/>
<reference evidence="4 5" key="1">
    <citation type="journal article" date="2019" name="Nat. Commun.">
        <title>A new type of DNA phosphorothioation-based antiviral system in archaea.</title>
        <authorList>
            <person name="Xiong L."/>
            <person name="Liu S."/>
            <person name="Chen S."/>
            <person name="Xiao Y."/>
            <person name="Zhu B."/>
            <person name="Gao Y."/>
            <person name="Zhang Y."/>
            <person name="Chen B."/>
            <person name="Luo J."/>
            <person name="Deng Z."/>
            <person name="Chen X."/>
            <person name="Wang L."/>
            <person name="Chen S."/>
        </authorList>
    </citation>
    <scope>NUCLEOTIDE SEQUENCE [LARGE SCALE GENOMIC DNA]</scope>
    <source>
        <strain evidence="4 5">CBA1105</strain>
    </source>
</reference>
<dbReference type="InterPro" id="IPR021994">
    <property type="entry name" value="DUF3592"/>
</dbReference>
<keyword evidence="2" id="KW-0812">Transmembrane</keyword>
<feature type="transmembrane region" description="Helical" evidence="2">
    <location>
        <begin position="177"/>
        <end position="198"/>
    </location>
</feature>
<evidence type="ECO:0000259" key="3">
    <source>
        <dbReference type="Pfam" id="PF12158"/>
    </source>
</evidence>
<protein>
    <submittedName>
        <fullName evidence="4">DUF3592 domain-containing protein</fullName>
    </submittedName>
</protein>